<evidence type="ECO:0000313" key="7">
    <source>
        <dbReference type="EMBL" id="PON52172.1"/>
    </source>
</evidence>
<reference evidence="8" key="1">
    <citation type="submission" date="2016-06" db="EMBL/GenBank/DDBJ databases">
        <title>Parallel loss of symbiosis genes in relatives of nitrogen-fixing non-legume Parasponia.</title>
        <authorList>
            <person name="Van Velzen R."/>
            <person name="Holmer R."/>
            <person name="Bu F."/>
            <person name="Rutten L."/>
            <person name="Van Zeijl A."/>
            <person name="Liu W."/>
            <person name="Santuari L."/>
            <person name="Cao Q."/>
            <person name="Sharma T."/>
            <person name="Shen D."/>
            <person name="Roswanjaya Y."/>
            <person name="Wardhani T."/>
            <person name="Kalhor M.S."/>
            <person name="Jansen J."/>
            <person name="Van den Hoogen J."/>
            <person name="Gungor B."/>
            <person name="Hartog M."/>
            <person name="Hontelez J."/>
            <person name="Verver J."/>
            <person name="Yang W.-C."/>
            <person name="Schijlen E."/>
            <person name="Repin R."/>
            <person name="Schilthuizen M."/>
            <person name="Schranz E."/>
            <person name="Heidstra R."/>
            <person name="Miyata K."/>
            <person name="Fedorova E."/>
            <person name="Kohlen W."/>
            <person name="Bisseling T."/>
            <person name="Smit S."/>
            <person name="Geurts R."/>
        </authorList>
    </citation>
    <scope>NUCLEOTIDE SEQUENCE [LARGE SCALE GENOMIC DNA]</scope>
    <source>
        <strain evidence="8">cv. WU1-14</strain>
    </source>
</reference>
<evidence type="ECO:0000256" key="2">
    <source>
        <dbReference type="ARBA" id="ARBA00009748"/>
    </source>
</evidence>
<feature type="domain" description="Bifunctional inhibitor/plant lipid transfer protein/seed storage helical" evidence="6">
    <location>
        <begin position="9"/>
        <end position="103"/>
    </location>
</feature>
<dbReference type="Gene3D" id="1.10.110.10">
    <property type="entry name" value="Plant lipid-transfer and hydrophobic proteins"/>
    <property type="match status" value="1"/>
</dbReference>
<dbReference type="SUPFAM" id="SSF47699">
    <property type="entry name" value="Bifunctional inhibitor/lipid-transfer protein/seed storage 2S albumin"/>
    <property type="match status" value="1"/>
</dbReference>
<gene>
    <name evidence="7" type="ORF">PanWU01x14_211620</name>
</gene>
<dbReference type="InterPro" id="IPR036312">
    <property type="entry name" value="Bifun_inhib/LTP/seed_sf"/>
</dbReference>
<protein>
    <submittedName>
        <fullName evidence="7">Lipid transfer protein/Par allergen</fullName>
    </submittedName>
</protein>
<dbReference type="PRINTS" id="PR00382">
    <property type="entry name" value="LIPIDTRNSFER"/>
</dbReference>
<evidence type="ECO:0000256" key="1">
    <source>
        <dbReference type="ARBA" id="ARBA00003211"/>
    </source>
</evidence>
<proteinExistence type="inferred from homology"/>
<comment type="function">
    <text evidence="1">Plant non-specific lipid-transfer proteins transfer phospholipids as well as galactolipids across membranes. May play a role in wax or cutin deposition in the cell walls of expanding epidermal cells and certain secretory tissues.</text>
</comment>
<comment type="caution">
    <text evidence="7">The sequence shown here is derived from an EMBL/GenBank/DDBJ whole genome shotgun (WGS) entry which is preliminary data.</text>
</comment>
<evidence type="ECO:0000256" key="3">
    <source>
        <dbReference type="ARBA" id="ARBA00022448"/>
    </source>
</evidence>
<organism evidence="7 8">
    <name type="scientific">Parasponia andersonii</name>
    <name type="common">Sponia andersonii</name>
    <dbReference type="NCBI Taxonomy" id="3476"/>
    <lineage>
        <taxon>Eukaryota</taxon>
        <taxon>Viridiplantae</taxon>
        <taxon>Streptophyta</taxon>
        <taxon>Embryophyta</taxon>
        <taxon>Tracheophyta</taxon>
        <taxon>Spermatophyta</taxon>
        <taxon>Magnoliopsida</taxon>
        <taxon>eudicotyledons</taxon>
        <taxon>Gunneridae</taxon>
        <taxon>Pentapetalae</taxon>
        <taxon>rosids</taxon>
        <taxon>fabids</taxon>
        <taxon>Rosales</taxon>
        <taxon>Cannabaceae</taxon>
        <taxon>Parasponia</taxon>
    </lineage>
</organism>
<dbReference type="AlphaFoldDB" id="A0A2P5BTP6"/>
<dbReference type="Pfam" id="PF14368">
    <property type="entry name" value="LTP_2"/>
    <property type="match status" value="1"/>
</dbReference>
<sequence>MLSLDLGMMFLVANSGSISPSSDITCEAAIAKMSSCLPFSEGSNPPTPGFFRCSACHEVFHAANTTAIRRNLCECFKIAARDLHVNPDRARQIPQLCNLQGAPNIRIDPNFDCSM</sequence>
<comment type="similarity">
    <text evidence="2">Belongs to the plant LTP family.</text>
</comment>
<evidence type="ECO:0000259" key="6">
    <source>
        <dbReference type="Pfam" id="PF14368"/>
    </source>
</evidence>
<keyword evidence="5" id="KW-1015">Disulfide bond</keyword>
<evidence type="ECO:0000256" key="4">
    <source>
        <dbReference type="ARBA" id="ARBA00023121"/>
    </source>
</evidence>
<keyword evidence="4" id="KW-0446">Lipid-binding</keyword>
<dbReference type="GO" id="GO:0008289">
    <property type="term" value="F:lipid binding"/>
    <property type="evidence" value="ECO:0007669"/>
    <property type="project" value="UniProtKB-KW"/>
</dbReference>
<dbReference type="PANTHER" id="PTHR33076">
    <property type="entry name" value="NON-SPECIFIC LIPID-TRANSFER PROTEIN 2-RELATED"/>
    <property type="match status" value="1"/>
</dbReference>
<dbReference type="OrthoDB" id="1876592at2759"/>
<dbReference type="EMBL" id="JXTB01000224">
    <property type="protein sequence ID" value="PON52172.1"/>
    <property type="molecule type" value="Genomic_DNA"/>
</dbReference>
<dbReference type="GO" id="GO:0006869">
    <property type="term" value="P:lipid transport"/>
    <property type="evidence" value="ECO:0007669"/>
    <property type="project" value="InterPro"/>
</dbReference>
<dbReference type="InterPro" id="IPR016140">
    <property type="entry name" value="Bifunc_inhib/LTP/seed_store"/>
</dbReference>
<dbReference type="InterPro" id="IPR000528">
    <property type="entry name" value="Plant_nsLTP"/>
</dbReference>
<keyword evidence="8" id="KW-1185">Reference proteome</keyword>
<dbReference type="Proteomes" id="UP000237105">
    <property type="component" value="Unassembled WGS sequence"/>
</dbReference>
<evidence type="ECO:0000256" key="5">
    <source>
        <dbReference type="ARBA" id="ARBA00023157"/>
    </source>
</evidence>
<evidence type="ECO:0000313" key="8">
    <source>
        <dbReference type="Proteomes" id="UP000237105"/>
    </source>
</evidence>
<accession>A0A2P5BTP6</accession>
<name>A0A2P5BTP6_PARAD</name>
<keyword evidence="3" id="KW-0813">Transport</keyword>